<evidence type="ECO:0000313" key="2">
    <source>
        <dbReference type="EMBL" id="KAJ4971302.1"/>
    </source>
</evidence>
<evidence type="ECO:0000313" key="3">
    <source>
        <dbReference type="Proteomes" id="UP001141806"/>
    </source>
</evidence>
<dbReference type="AlphaFoldDB" id="A0A9Q0KIQ0"/>
<comment type="caution">
    <text evidence="2">The sequence shown here is derived from an EMBL/GenBank/DDBJ whole genome shotgun (WGS) entry which is preliminary data.</text>
</comment>
<gene>
    <name evidence="2" type="ORF">NE237_004401</name>
</gene>
<protein>
    <submittedName>
        <fullName evidence="2">Uncharacterized protein</fullName>
    </submittedName>
</protein>
<dbReference type="EMBL" id="JAMYWD010000005">
    <property type="protein sequence ID" value="KAJ4971302.1"/>
    <property type="molecule type" value="Genomic_DNA"/>
</dbReference>
<feature type="region of interest" description="Disordered" evidence="1">
    <location>
        <begin position="76"/>
        <end position="118"/>
    </location>
</feature>
<name>A0A9Q0KIQ0_9MAGN</name>
<feature type="compositionally biased region" description="Basic and acidic residues" evidence="1">
    <location>
        <begin position="88"/>
        <end position="108"/>
    </location>
</feature>
<dbReference type="Proteomes" id="UP001141806">
    <property type="component" value="Unassembled WGS sequence"/>
</dbReference>
<proteinExistence type="predicted"/>
<organism evidence="2 3">
    <name type="scientific">Protea cynaroides</name>
    <dbReference type="NCBI Taxonomy" id="273540"/>
    <lineage>
        <taxon>Eukaryota</taxon>
        <taxon>Viridiplantae</taxon>
        <taxon>Streptophyta</taxon>
        <taxon>Embryophyta</taxon>
        <taxon>Tracheophyta</taxon>
        <taxon>Spermatophyta</taxon>
        <taxon>Magnoliopsida</taxon>
        <taxon>Proteales</taxon>
        <taxon>Proteaceae</taxon>
        <taxon>Protea</taxon>
    </lineage>
</organism>
<keyword evidence="3" id="KW-1185">Reference proteome</keyword>
<sequence>MGFGVGDERSHDKGPEGGHIGFRCSSDEVCWTETHLSWTETHLTVHLKSKGESKFSVILWALFKINEKKSVQFVGKGEKGIQNNTEHQSLKERQKREPERRGEERRAEPSQGKGKGRSIVIVKRNGKFKKTDLGFLCFGEIF</sequence>
<accession>A0A9Q0KIQ0</accession>
<evidence type="ECO:0000256" key="1">
    <source>
        <dbReference type="SAM" id="MobiDB-lite"/>
    </source>
</evidence>
<reference evidence="2" key="1">
    <citation type="journal article" date="2023" name="Plant J.">
        <title>The genome of the king protea, Protea cynaroides.</title>
        <authorList>
            <person name="Chang J."/>
            <person name="Duong T.A."/>
            <person name="Schoeman C."/>
            <person name="Ma X."/>
            <person name="Roodt D."/>
            <person name="Barker N."/>
            <person name="Li Z."/>
            <person name="Van de Peer Y."/>
            <person name="Mizrachi E."/>
        </authorList>
    </citation>
    <scope>NUCLEOTIDE SEQUENCE</scope>
    <source>
        <tissue evidence="2">Young leaves</tissue>
    </source>
</reference>